<evidence type="ECO:0000256" key="1">
    <source>
        <dbReference type="SAM" id="MobiDB-lite"/>
    </source>
</evidence>
<organism evidence="2 3">
    <name type="scientific">Cryptococcus depauperatus CBS 7841</name>
    <dbReference type="NCBI Taxonomy" id="1295531"/>
    <lineage>
        <taxon>Eukaryota</taxon>
        <taxon>Fungi</taxon>
        <taxon>Dikarya</taxon>
        <taxon>Basidiomycota</taxon>
        <taxon>Agaricomycotina</taxon>
        <taxon>Tremellomycetes</taxon>
        <taxon>Tremellales</taxon>
        <taxon>Cryptococcaceae</taxon>
        <taxon>Cryptococcus</taxon>
    </lineage>
</organism>
<evidence type="ECO:0000313" key="3">
    <source>
        <dbReference type="Proteomes" id="UP000094043"/>
    </source>
</evidence>
<reference evidence="2" key="2">
    <citation type="journal article" date="2022" name="Elife">
        <title>Obligate sexual reproduction of a homothallic fungus closely related to the Cryptococcus pathogenic species complex.</title>
        <authorList>
            <person name="Passer A.R."/>
            <person name="Clancey S.A."/>
            <person name="Shea T."/>
            <person name="David-Palma M."/>
            <person name="Averette A.F."/>
            <person name="Boekhout T."/>
            <person name="Porcel B.M."/>
            <person name="Nowrousian M."/>
            <person name="Cuomo C.A."/>
            <person name="Sun S."/>
            <person name="Heitman J."/>
            <person name="Coelho M.A."/>
        </authorList>
    </citation>
    <scope>NUCLEOTIDE SEQUENCE</scope>
    <source>
        <strain evidence="2">CBS 7841</strain>
    </source>
</reference>
<dbReference type="KEGG" id="cdep:91084824"/>
<sequence length="98" mass="10860">MSESNSTVPESTAPDSIIDGASDSIADRTTNPLSTANSLARYKVDIPAEHMSAWREVVERTKMLYNKSNGRRISEVPPHYINPRHYGQLPSASSKNEE</sequence>
<reference evidence="2" key="1">
    <citation type="submission" date="2016-06" db="EMBL/GenBank/DDBJ databases">
        <authorList>
            <person name="Cuomo C."/>
            <person name="Litvintseva A."/>
            <person name="Heitman J."/>
            <person name="Chen Y."/>
            <person name="Sun S."/>
            <person name="Springer D."/>
            <person name="Dromer F."/>
            <person name="Young S."/>
            <person name="Zeng Q."/>
            <person name="Chapman S."/>
            <person name="Gujja S."/>
            <person name="Saif S."/>
            <person name="Birren B."/>
        </authorList>
    </citation>
    <scope>NUCLEOTIDE SEQUENCE</scope>
    <source>
        <strain evidence="2">CBS 7841</strain>
    </source>
</reference>
<reference evidence="2" key="3">
    <citation type="submission" date="2024-01" db="EMBL/GenBank/DDBJ databases">
        <authorList>
            <person name="Coelho M.A."/>
            <person name="David-Palma M."/>
            <person name="Shea T."/>
            <person name="Sun S."/>
            <person name="Cuomo C.A."/>
            <person name="Heitman J."/>
        </authorList>
    </citation>
    <scope>NUCLEOTIDE SEQUENCE</scope>
    <source>
        <strain evidence="2">CBS 7841</strain>
    </source>
</reference>
<dbReference type="Proteomes" id="UP000094043">
    <property type="component" value="Chromosome 1"/>
</dbReference>
<gene>
    <name evidence="2" type="ORF">L203_100609</name>
</gene>
<proteinExistence type="predicted"/>
<dbReference type="RefSeq" id="XP_066066163.1">
    <property type="nucleotide sequence ID" value="XM_066210066.1"/>
</dbReference>
<dbReference type="AlphaFoldDB" id="A0A1E3IYZ4"/>
<feature type="region of interest" description="Disordered" evidence="1">
    <location>
        <begin position="68"/>
        <end position="98"/>
    </location>
</feature>
<accession>A0A1E3IYZ4</accession>
<protein>
    <submittedName>
        <fullName evidence="2">Uncharacterized protein</fullName>
    </submittedName>
</protein>
<evidence type="ECO:0000313" key="2">
    <source>
        <dbReference type="EMBL" id="WVN85463.1"/>
    </source>
</evidence>
<dbReference type="EMBL" id="CP143784">
    <property type="protein sequence ID" value="WVN85463.1"/>
    <property type="molecule type" value="Genomic_DNA"/>
</dbReference>
<name>A0A1E3IYZ4_9TREE</name>
<keyword evidence="3" id="KW-1185">Reference proteome</keyword>
<feature type="region of interest" description="Disordered" evidence="1">
    <location>
        <begin position="1"/>
        <end position="33"/>
    </location>
</feature>
<dbReference type="VEuPathDB" id="FungiDB:L203_00395"/>
<feature type="compositionally biased region" description="Polar residues" evidence="1">
    <location>
        <begin position="1"/>
        <end position="14"/>
    </location>
</feature>
<dbReference type="GeneID" id="91084824"/>